<sequence length="41" mass="4716">MGLLFLFLLVFCKRDSSHPCGCNYLHDNQDVDDDDANKEKV</sequence>
<dbReference type="AlphaFoldDB" id="A0A2P2QDR0"/>
<name>A0A2P2QDR0_RHIMU</name>
<evidence type="ECO:0000256" key="1">
    <source>
        <dbReference type="SAM" id="SignalP"/>
    </source>
</evidence>
<proteinExistence type="predicted"/>
<evidence type="ECO:0000313" key="2">
    <source>
        <dbReference type="EMBL" id="MBX65075.1"/>
    </source>
</evidence>
<feature type="chain" id="PRO_5015117522" evidence="1">
    <location>
        <begin position="18"/>
        <end position="41"/>
    </location>
</feature>
<keyword evidence="1" id="KW-0732">Signal</keyword>
<dbReference type="EMBL" id="GGEC01084591">
    <property type="protein sequence ID" value="MBX65075.1"/>
    <property type="molecule type" value="Transcribed_RNA"/>
</dbReference>
<accession>A0A2P2QDR0</accession>
<protein>
    <submittedName>
        <fullName evidence="2">Uncharacterized protein</fullName>
    </submittedName>
</protein>
<reference evidence="2" key="1">
    <citation type="submission" date="2018-02" db="EMBL/GenBank/DDBJ databases">
        <title>Rhizophora mucronata_Transcriptome.</title>
        <authorList>
            <person name="Meera S.P."/>
            <person name="Sreeshan A."/>
            <person name="Augustine A."/>
        </authorList>
    </citation>
    <scope>NUCLEOTIDE SEQUENCE</scope>
    <source>
        <tissue evidence="2">Leaf</tissue>
    </source>
</reference>
<feature type="signal peptide" evidence="1">
    <location>
        <begin position="1"/>
        <end position="17"/>
    </location>
</feature>
<organism evidence="2">
    <name type="scientific">Rhizophora mucronata</name>
    <name type="common">Asiatic mangrove</name>
    <dbReference type="NCBI Taxonomy" id="61149"/>
    <lineage>
        <taxon>Eukaryota</taxon>
        <taxon>Viridiplantae</taxon>
        <taxon>Streptophyta</taxon>
        <taxon>Embryophyta</taxon>
        <taxon>Tracheophyta</taxon>
        <taxon>Spermatophyta</taxon>
        <taxon>Magnoliopsida</taxon>
        <taxon>eudicotyledons</taxon>
        <taxon>Gunneridae</taxon>
        <taxon>Pentapetalae</taxon>
        <taxon>rosids</taxon>
        <taxon>fabids</taxon>
        <taxon>Malpighiales</taxon>
        <taxon>Rhizophoraceae</taxon>
        <taxon>Rhizophora</taxon>
    </lineage>
</organism>